<accession>A0ACC4DSH7</accession>
<reference evidence="1" key="1">
    <citation type="submission" date="2024-12" db="EMBL/GenBank/DDBJ databases">
        <title>Comparative genomics and development of molecular markers within Purpureocillium lilacinum and among Purpureocillium species.</title>
        <authorList>
            <person name="Yeh Z.-Y."/>
            <person name="Ni N.-T."/>
            <person name="Lo P.-H."/>
            <person name="Mushyakhwo K."/>
            <person name="Lin C.-F."/>
            <person name="Nai Y.-S."/>
        </authorList>
    </citation>
    <scope>NUCLEOTIDE SEQUENCE</scope>
    <source>
        <strain evidence="1">NCHU-NPUST-175</strain>
    </source>
</reference>
<gene>
    <name evidence="1" type="ORF">ACCO45_007479</name>
</gene>
<comment type="caution">
    <text evidence="1">The sequence shown here is derived from an EMBL/GenBank/DDBJ whole genome shotgun (WGS) entry which is preliminary data.</text>
</comment>
<dbReference type="EMBL" id="JBGNUJ010000006">
    <property type="protein sequence ID" value="KAL3959317.1"/>
    <property type="molecule type" value="Genomic_DNA"/>
</dbReference>
<organism evidence="1 2">
    <name type="scientific">Purpureocillium lilacinum</name>
    <name type="common">Paecilomyces lilacinus</name>
    <dbReference type="NCBI Taxonomy" id="33203"/>
    <lineage>
        <taxon>Eukaryota</taxon>
        <taxon>Fungi</taxon>
        <taxon>Dikarya</taxon>
        <taxon>Ascomycota</taxon>
        <taxon>Pezizomycotina</taxon>
        <taxon>Sordariomycetes</taxon>
        <taxon>Hypocreomycetidae</taxon>
        <taxon>Hypocreales</taxon>
        <taxon>Ophiocordycipitaceae</taxon>
        <taxon>Purpureocillium</taxon>
    </lineage>
</organism>
<keyword evidence="2" id="KW-1185">Reference proteome</keyword>
<evidence type="ECO:0000313" key="2">
    <source>
        <dbReference type="Proteomes" id="UP001638806"/>
    </source>
</evidence>
<proteinExistence type="predicted"/>
<protein>
    <submittedName>
        <fullName evidence="1">Uncharacterized protein</fullName>
    </submittedName>
</protein>
<evidence type="ECO:0000313" key="1">
    <source>
        <dbReference type="EMBL" id="KAL3959317.1"/>
    </source>
</evidence>
<dbReference type="Proteomes" id="UP001638806">
    <property type="component" value="Unassembled WGS sequence"/>
</dbReference>
<sequence length="482" mass="51573">MPVALRTRDSAANAVDDRTVDFCSPRGPFPAARFRLQSRGRGTRLGHGLPAPATVDVHSGCINVMEATRFVVRPVAQTATKNRLGPICREVPEPSLQAGAPHSPEPMPLELPPAAMPSIVTPPLPAESAGGCNMTSGAPNFMPRRNPFSSSLARLSMPPSVRSWTAVTFSSLSPAKPTRTHRRQIGDVGDARMVSSFSTWRLVFAPSTPEVNRVRVQQPWGGRGTLHSSDIAKCGASGQTDVTRRDKLIASPQPASSHADALFRCEWGRIPRQSPHLILFAQVPRLKMVIGNIYVIAAVAVTGGGLFGFDISSLSAQLGEQAYKCYFNQGPHGPPFDTEPCSGPRELVQGGITASMSAGSWLGALISGPLSDRLGRKYSIMVGCIIWLIGSTIICASQNIGMLIAGRIINGLCVGIESAQVPVYIAEISPPSKRGRFIGMQQWAITWGILIMYYISYGTSFIGEQTPPAGRRRRGASPGASR</sequence>
<name>A0ACC4DSH7_PURLI</name>